<comment type="caution">
    <text evidence="1">The sequence shown here is derived from an EMBL/GenBank/DDBJ whole genome shotgun (WGS) entry which is preliminary data.</text>
</comment>
<dbReference type="EMBL" id="NIOF01000012">
    <property type="protein sequence ID" value="OWQ85751.1"/>
    <property type="molecule type" value="Genomic_DNA"/>
</dbReference>
<evidence type="ECO:0000313" key="1">
    <source>
        <dbReference type="EMBL" id="OWQ85751.1"/>
    </source>
</evidence>
<reference evidence="1 2" key="1">
    <citation type="journal article" date="2008" name="Int. J. Syst. Evol. Microbiol.">
        <title>Description of Roseateles aquatilis sp. nov. and Roseateles terrae sp. nov., in the class Betaproteobacteria, and emended description of the genus Roseateles.</title>
        <authorList>
            <person name="Gomila M."/>
            <person name="Bowien B."/>
            <person name="Falsen E."/>
            <person name="Moore E.R."/>
            <person name="Lalucat J."/>
        </authorList>
    </citation>
    <scope>NUCLEOTIDE SEQUENCE [LARGE SCALE GENOMIC DNA]</scope>
    <source>
        <strain evidence="1 2">CCUG 48205</strain>
    </source>
</reference>
<accession>A0A246IZH6</accession>
<dbReference type="Proteomes" id="UP000197468">
    <property type="component" value="Unassembled WGS sequence"/>
</dbReference>
<proteinExistence type="predicted"/>
<keyword evidence="2" id="KW-1185">Reference proteome</keyword>
<sequence length="86" mass="9742">MVRGPGVQWLGTIEPSAQKRWFTFGWPANRQVIWTVMPITPCPGGPQLSWKVAVERADANSCTYWITVSNLTAEAVRFEGRFNFLN</sequence>
<protein>
    <submittedName>
        <fullName evidence="1">Uncharacterized protein</fullName>
    </submittedName>
</protein>
<organism evidence="1 2">
    <name type="scientific">Roseateles aquatilis</name>
    <dbReference type="NCBI Taxonomy" id="431061"/>
    <lineage>
        <taxon>Bacteria</taxon>
        <taxon>Pseudomonadati</taxon>
        <taxon>Pseudomonadota</taxon>
        <taxon>Betaproteobacteria</taxon>
        <taxon>Burkholderiales</taxon>
        <taxon>Sphaerotilaceae</taxon>
        <taxon>Roseateles</taxon>
    </lineage>
</organism>
<name>A0A246IZH6_9BURK</name>
<evidence type="ECO:0000313" key="2">
    <source>
        <dbReference type="Proteomes" id="UP000197468"/>
    </source>
</evidence>
<gene>
    <name evidence="1" type="ORF">CDN99_21315</name>
</gene>
<dbReference type="AlphaFoldDB" id="A0A246IZH6"/>